<dbReference type="Proteomes" id="UP000326396">
    <property type="component" value="Linkage Group LG8"/>
</dbReference>
<organism evidence="1 2">
    <name type="scientific">Mikania micrantha</name>
    <name type="common">bitter vine</name>
    <dbReference type="NCBI Taxonomy" id="192012"/>
    <lineage>
        <taxon>Eukaryota</taxon>
        <taxon>Viridiplantae</taxon>
        <taxon>Streptophyta</taxon>
        <taxon>Embryophyta</taxon>
        <taxon>Tracheophyta</taxon>
        <taxon>Spermatophyta</taxon>
        <taxon>Magnoliopsida</taxon>
        <taxon>eudicotyledons</taxon>
        <taxon>Gunneridae</taxon>
        <taxon>Pentapetalae</taxon>
        <taxon>asterids</taxon>
        <taxon>campanulids</taxon>
        <taxon>Asterales</taxon>
        <taxon>Asteraceae</taxon>
        <taxon>Asteroideae</taxon>
        <taxon>Heliantheae alliance</taxon>
        <taxon>Eupatorieae</taxon>
        <taxon>Mikania</taxon>
    </lineage>
</organism>
<sequence>MILNEIWIMIHRLNDDCGGSGSGSQTISHRPGKEPAVANTLSDQSRGANNCLRWKYRWVNILRLDIYDSTNVWIARGANCLRWKYRWVNILRLDIYDSTNVWIARGASNCLIWKYRWVNILRLEI</sequence>
<dbReference type="AlphaFoldDB" id="A0A5N6LUB8"/>
<proteinExistence type="predicted"/>
<dbReference type="EMBL" id="SZYD01000018">
    <property type="protein sequence ID" value="KAD2805157.1"/>
    <property type="molecule type" value="Genomic_DNA"/>
</dbReference>
<gene>
    <name evidence="1" type="ORF">E3N88_38534</name>
</gene>
<comment type="caution">
    <text evidence="1">The sequence shown here is derived from an EMBL/GenBank/DDBJ whole genome shotgun (WGS) entry which is preliminary data.</text>
</comment>
<accession>A0A5N6LUB8</accession>
<evidence type="ECO:0000313" key="2">
    <source>
        <dbReference type="Proteomes" id="UP000326396"/>
    </source>
</evidence>
<keyword evidence="2" id="KW-1185">Reference proteome</keyword>
<evidence type="ECO:0000313" key="1">
    <source>
        <dbReference type="EMBL" id="KAD2805157.1"/>
    </source>
</evidence>
<name>A0A5N6LUB8_9ASTR</name>
<protein>
    <submittedName>
        <fullName evidence="1">Uncharacterized protein</fullName>
    </submittedName>
</protein>
<reference evidence="1 2" key="1">
    <citation type="submission" date="2019-05" db="EMBL/GenBank/DDBJ databases">
        <title>Mikania micrantha, genome provides insights into the molecular mechanism of rapid growth.</title>
        <authorList>
            <person name="Liu B."/>
        </authorList>
    </citation>
    <scope>NUCLEOTIDE SEQUENCE [LARGE SCALE GENOMIC DNA]</scope>
    <source>
        <strain evidence="1">NLD-2019</strain>
        <tissue evidence="1">Leaf</tissue>
    </source>
</reference>